<dbReference type="SUPFAM" id="SSF56925">
    <property type="entry name" value="OMPA-like"/>
    <property type="match status" value="1"/>
</dbReference>
<proteinExistence type="predicted"/>
<gene>
    <name evidence="4" type="ordered locus">Cphamn1_2118</name>
</gene>
<evidence type="ECO:0000256" key="1">
    <source>
        <dbReference type="ARBA" id="ARBA00022729"/>
    </source>
</evidence>
<dbReference type="OrthoDB" id="597758at2"/>
<dbReference type="Pfam" id="PF13505">
    <property type="entry name" value="OMP_b-brl"/>
    <property type="match status" value="1"/>
</dbReference>
<dbReference type="InterPro" id="IPR027385">
    <property type="entry name" value="Beta-barrel_OMP"/>
</dbReference>
<feature type="signal peptide" evidence="2">
    <location>
        <begin position="1"/>
        <end position="23"/>
    </location>
</feature>
<accession>B3EN38</accession>
<protein>
    <submittedName>
        <fullName evidence="4">Outer surface protein, putative</fullName>
    </submittedName>
</protein>
<feature type="chain" id="PRO_5002787919" evidence="2">
    <location>
        <begin position="24"/>
        <end position="202"/>
    </location>
</feature>
<dbReference type="EMBL" id="CP001101">
    <property type="protein sequence ID" value="ACE05027.1"/>
    <property type="molecule type" value="Genomic_DNA"/>
</dbReference>
<sequence>MKQCIRVCAVLLVLLVSAPLAQAATPYVSASAGLGLLADSDFTDNTGIVSDAVDYKTGYTVSGAVGLDAGTLRLEAALGYQVNDLDGISGVLGPDPDNTRLDILSLMANGYLDVEVPLSMITPYLMAGGGLANVSFDYGDGNSDDDTVLAYQLGAGVGFTGMPNVVIDLGYRYFATTDFTPEDPFSFTIASHNIVAGVRFGF</sequence>
<dbReference type="InterPro" id="IPR011250">
    <property type="entry name" value="OMP/PagP_B-barrel"/>
</dbReference>
<dbReference type="eggNOG" id="COG3637">
    <property type="taxonomic scope" value="Bacteria"/>
</dbReference>
<evidence type="ECO:0000313" key="4">
    <source>
        <dbReference type="EMBL" id="ACE05027.1"/>
    </source>
</evidence>
<reference evidence="4" key="1">
    <citation type="submission" date="2008-06" db="EMBL/GenBank/DDBJ databases">
        <title>Complete sequence of Chlorobium phaeobacteroides BS1.</title>
        <authorList>
            <consortium name="US DOE Joint Genome Institute"/>
            <person name="Lucas S."/>
            <person name="Copeland A."/>
            <person name="Lapidus A."/>
            <person name="Glavina del Rio T."/>
            <person name="Dalin E."/>
            <person name="Tice H."/>
            <person name="Bruce D."/>
            <person name="Goodwin L."/>
            <person name="Pitluck S."/>
            <person name="Schmutz J."/>
            <person name="Larimer F."/>
            <person name="Land M."/>
            <person name="Hauser L."/>
            <person name="Kyrpides N."/>
            <person name="Ovchinnikova G."/>
            <person name="Li T."/>
            <person name="Liu Z."/>
            <person name="Zhao F."/>
            <person name="Overmann J."/>
            <person name="Bryant D.A."/>
            <person name="Richardson P."/>
        </authorList>
    </citation>
    <scope>NUCLEOTIDE SEQUENCE [LARGE SCALE GENOMIC DNA]</scope>
    <source>
        <strain evidence="4">BS1</strain>
    </source>
</reference>
<name>B3EN38_CHLPB</name>
<dbReference type="KEGG" id="cpb:Cphamn1_2118"/>
<dbReference type="STRING" id="331678.Cphamn1_2118"/>
<feature type="domain" description="Outer membrane protein beta-barrel" evidence="3">
    <location>
        <begin position="9"/>
        <end position="200"/>
    </location>
</feature>
<dbReference type="HOGENOM" id="CLU_057473_3_1_10"/>
<keyword evidence="1 2" id="KW-0732">Signal</keyword>
<evidence type="ECO:0000256" key="2">
    <source>
        <dbReference type="SAM" id="SignalP"/>
    </source>
</evidence>
<dbReference type="Gene3D" id="2.40.160.20">
    <property type="match status" value="1"/>
</dbReference>
<evidence type="ECO:0000259" key="3">
    <source>
        <dbReference type="Pfam" id="PF13505"/>
    </source>
</evidence>
<dbReference type="AlphaFoldDB" id="B3EN38"/>
<organism evidence="4">
    <name type="scientific">Chlorobium phaeobacteroides (strain BS1)</name>
    <dbReference type="NCBI Taxonomy" id="331678"/>
    <lineage>
        <taxon>Bacteria</taxon>
        <taxon>Pseudomonadati</taxon>
        <taxon>Chlorobiota</taxon>
        <taxon>Chlorobiia</taxon>
        <taxon>Chlorobiales</taxon>
        <taxon>Chlorobiaceae</taxon>
        <taxon>Chlorobium/Pelodictyon group</taxon>
        <taxon>Chlorobium</taxon>
    </lineage>
</organism>